<dbReference type="Gene3D" id="3.30.565.10">
    <property type="entry name" value="Histidine kinase-like ATPase, C-terminal domain"/>
    <property type="match status" value="1"/>
</dbReference>
<dbReference type="PANTHER" id="PTHR24421">
    <property type="entry name" value="NITRATE/NITRITE SENSOR PROTEIN NARX-RELATED"/>
    <property type="match status" value="1"/>
</dbReference>
<organism evidence="11 12">
    <name type="scientific">Terrilactibacillus laevilacticus</name>
    <dbReference type="NCBI Taxonomy" id="1380157"/>
    <lineage>
        <taxon>Bacteria</taxon>
        <taxon>Bacillati</taxon>
        <taxon>Bacillota</taxon>
        <taxon>Bacilli</taxon>
        <taxon>Bacillales</taxon>
        <taxon>Bacillaceae</taxon>
        <taxon>Terrilactibacillus</taxon>
    </lineage>
</organism>
<dbReference type="PANTHER" id="PTHR24421:SF10">
    <property type="entry name" value="NITRATE_NITRITE SENSOR PROTEIN NARQ"/>
    <property type="match status" value="1"/>
</dbReference>
<evidence type="ECO:0000256" key="1">
    <source>
        <dbReference type="ARBA" id="ARBA00000085"/>
    </source>
</evidence>
<feature type="domain" description="Signal transduction histidine kinase subgroup 3 dimerisation and phosphoacceptor" evidence="10">
    <location>
        <begin position="126"/>
        <end position="191"/>
    </location>
</feature>
<evidence type="ECO:0000259" key="10">
    <source>
        <dbReference type="Pfam" id="PF07730"/>
    </source>
</evidence>
<protein>
    <recommendedName>
        <fullName evidence="2">histidine kinase</fullName>
        <ecNumber evidence="2">2.7.13.3</ecNumber>
    </recommendedName>
</protein>
<evidence type="ECO:0000313" key="11">
    <source>
        <dbReference type="EMBL" id="MFD2617023.1"/>
    </source>
</evidence>
<dbReference type="EMBL" id="JBHUMR010000008">
    <property type="protein sequence ID" value="MFD2617023.1"/>
    <property type="molecule type" value="Genomic_DNA"/>
</dbReference>
<dbReference type="RefSeq" id="WP_181406316.1">
    <property type="nucleotide sequence ID" value="NZ_JBHUMR010000008.1"/>
</dbReference>
<keyword evidence="9" id="KW-0812">Transmembrane</keyword>
<name>A0ABW5PQB3_9BACI</name>
<dbReference type="Proteomes" id="UP001597458">
    <property type="component" value="Unassembled WGS sequence"/>
</dbReference>
<evidence type="ECO:0000256" key="2">
    <source>
        <dbReference type="ARBA" id="ARBA00012438"/>
    </source>
</evidence>
<evidence type="ECO:0000313" key="12">
    <source>
        <dbReference type="Proteomes" id="UP001597458"/>
    </source>
</evidence>
<dbReference type="GO" id="GO:0016301">
    <property type="term" value="F:kinase activity"/>
    <property type="evidence" value="ECO:0007669"/>
    <property type="project" value="UniProtKB-KW"/>
</dbReference>
<feature type="transmembrane region" description="Helical" evidence="9">
    <location>
        <begin position="43"/>
        <end position="58"/>
    </location>
</feature>
<evidence type="ECO:0000256" key="9">
    <source>
        <dbReference type="SAM" id="Phobius"/>
    </source>
</evidence>
<dbReference type="Gene3D" id="1.20.5.1930">
    <property type="match status" value="1"/>
</dbReference>
<keyword evidence="3" id="KW-0597">Phosphoprotein</keyword>
<keyword evidence="5" id="KW-0547">Nucleotide-binding</keyword>
<evidence type="ECO:0000256" key="6">
    <source>
        <dbReference type="ARBA" id="ARBA00022777"/>
    </source>
</evidence>
<dbReference type="InterPro" id="IPR011712">
    <property type="entry name" value="Sig_transdc_His_kin_sub3_dim/P"/>
</dbReference>
<keyword evidence="7" id="KW-0067">ATP-binding</keyword>
<keyword evidence="8" id="KW-0902">Two-component regulatory system</keyword>
<keyword evidence="4" id="KW-0808">Transferase</keyword>
<evidence type="ECO:0000256" key="5">
    <source>
        <dbReference type="ARBA" id="ARBA00022741"/>
    </source>
</evidence>
<keyword evidence="6 11" id="KW-0418">Kinase</keyword>
<dbReference type="InterPro" id="IPR050482">
    <property type="entry name" value="Sensor_HK_TwoCompSys"/>
</dbReference>
<keyword evidence="9" id="KW-0472">Membrane</keyword>
<dbReference type="EC" id="2.7.13.3" evidence="2"/>
<gene>
    <name evidence="11" type="ORF">ACFSTF_06810</name>
</gene>
<reference evidence="12" key="1">
    <citation type="journal article" date="2019" name="Int. J. Syst. Evol. Microbiol.">
        <title>The Global Catalogue of Microorganisms (GCM) 10K type strain sequencing project: providing services to taxonomists for standard genome sequencing and annotation.</title>
        <authorList>
            <consortium name="The Broad Institute Genomics Platform"/>
            <consortium name="The Broad Institute Genome Sequencing Center for Infectious Disease"/>
            <person name="Wu L."/>
            <person name="Ma J."/>
        </authorList>
    </citation>
    <scope>NUCLEOTIDE SEQUENCE [LARGE SCALE GENOMIC DNA]</scope>
    <source>
        <strain evidence="12">TISTR 2241</strain>
    </source>
</reference>
<evidence type="ECO:0000256" key="8">
    <source>
        <dbReference type="ARBA" id="ARBA00023012"/>
    </source>
</evidence>
<comment type="catalytic activity">
    <reaction evidence="1">
        <text>ATP + protein L-histidine = ADP + protein N-phospho-L-histidine.</text>
        <dbReference type="EC" id="2.7.13.3"/>
    </reaction>
</comment>
<dbReference type="SUPFAM" id="SSF55874">
    <property type="entry name" value="ATPase domain of HSP90 chaperone/DNA topoisomerase II/histidine kinase"/>
    <property type="match status" value="1"/>
</dbReference>
<dbReference type="CDD" id="cd16917">
    <property type="entry name" value="HATPase_UhpB-NarQ-NarX-like"/>
    <property type="match status" value="1"/>
</dbReference>
<comment type="caution">
    <text evidence="11">The sequence shown here is derived from an EMBL/GenBank/DDBJ whole genome shotgun (WGS) entry which is preliminary data.</text>
</comment>
<keyword evidence="12" id="KW-1185">Reference proteome</keyword>
<keyword evidence="9" id="KW-1133">Transmembrane helix</keyword>
<feature type="transmembrane region" description="Helical" evidence="9">
    <location>
        <begin position="64"/>
        <end position="81"/>
    </location>
</feature>
<proteinExistence type="predicted"/>
<evidence type="ECO:0000256" key="3">
    <source>
        <dbReference type="ARBA" id="ARBA00022553"/>
    </source>
</evidence>
<evidence type="ECO:0000256" key="4">
    <source>
        <dbReference type="ARBA" id="ARBA00022679"/>
    </source>
</evidence>
<dbReference type="Pfam" id="PF07730">
    <property type="entry name" value="HisKA_3"/>
    <property type="match status" value="1"/>
</dbReference>
<dbReference type="InterPro" id="IPR036890">
    <property type="entry name" value="HATPase_C_sf"/>
</dbReference>
<sequence>MINRKWLYIIEWAFIFVISFYFTSFVPAFALCILTLIKQDKKWFQIFLFTFLPAIVLLNKKEWLIYLFFLCICCYIAYLIDRLEEKEKLFRRITDNERQHIYELEKTKQQLIHSSKKLVQLTELKERNRIASQLHDSIGHAIAGIYMQLQAAQKIKSKDINQSDKLLDKSIKELSETLMLVRQTVHNLVPQNKLGFHTLKQIIDSYSFCEIDFQYSDSFSQITDVYWEILISNVKEALTNTFKHSKATHVMIQLTTNRHFVRLYIKDNGIGSLLIEDNLGLRGMRTRINEVGGTLSIHGVGGFTIVCHLPLNEEGEIRDAEYFDSR</sequence>
<evidence type="ECO:0000256" key="7">
    <source>
        <dbReference type="ARBA" id="ARBA00022840"/>
    </source>
</evidence>
<feature type="transmembrane region" description="Helical" evidence="9">
    <location>
        <begin position="12"/>
        <end position="36"/>
    </location>
</feature>
<accession>A0ABW5PQB3</accession>